<evidence type="ECO:0000313" key="1">
    <source>
        <dbReference type="EMBL" id="RBP47156.1"/>
    </source>
</evidence>
<dbReference type="EMBL" id="QNRT01000009">
    <property type="protein sequence ID" value="RBP47156.1"/>
    <property type="molecule type" value="Genomic_DNA"/>
</dbReference>
<name>A0A395JFN9_9GAMM</name>
<comment type="caution">
    <text evidence="1">The sequence shown here is derived from an EMBL/GenBank/DDBJ whole genome shotgun (WGS) entry which is preliminary data.</text>
</comment>
<proteinExistence type="predicted"/>
<keyword evidence="2" id="KW-1185">Reference proteome</keyword>
<reference evidence="1 2" key="1">
    <citation type="submission" date="2018-06" db="EMBL/GenBank/DDBJ databases">
        <title>Genomic Encyclopedia of Type Strains, Phase IV (KMG-IV): sequencing the most valuable type-strain genomes for metagenomic binning, comparative biology and taxonomic classification.</title>
        <authorList>
            <person name="Goeker M."/>
        </authorList>
    </citation>
    <scope>NUCLEOTIDE SEQUENCE [LARGE SCALE GENOMIC DNA]</scope>
    <source>
        <strain evidence="1 2">DSM 24032</strain>
    </source>
</reference>
<organism evidence="1 2">
    <name type="scientific">Arenicella xantha</name>
    <dbReference type="NCBI Taxonomy" id="644221"/>
    <lineage>
        <taxon>Bacteria</taxon>
        <taxon>Pseudomonadati</taxon>
        <taxon>Pseudomonadota</taxon>
        <taxon>Gammaproteobacteria</taxon>
        <taxon>Arenicellales</taxon>
        <taxon>Arenicellaceae</taxon>
        <taxon>Arenicella</taxon>
    </lineage>
</organism>
<sequence>MQKFGLQRNSTRLHSAIELEIVKEQASVLGRAGKKLRLSLEKYEGERNRGGRS</sequence>
<dbReference type="Proteomes" id="UP000253083">
    <property type="component" value="Unassembled WGS sequence"/>
</dbReference>
<accession>A0A395JFN9</accession>
<protein>
    <submittedName>
        <fullName evidence="1">Uncharacterized protein</fullName>
    </submittedName>
</protein>
<gene>
    <name evidence="1" type="ORF">DFR28_10928</name>
</gene>
<dbReference type="InParanoid" id="A0A395JFN9"/>
<dbReference type="AlphaFoldDB" id="A0A395JFN9"/>
<evidence type="ECO:0000313" key="2">
    <source>
        <dbReference type="Proteomes" id="UP000253083"/>
    </source>
</evidence>